<keyword evidence="13" id="KW-1185">Reference proteome</keyword>
<dbReference type="SUPFAM" id="SSF56024">
    <property type="entry name" value="Phospholipase D/nuclease"/>
    <property type="match status" value="2"/>
</dbReference>
<proteinExistence type="predicted"/>
<dbReference type="SMART" id="SM00155">
    <property type="entry name" value="PLDc"/>
    <property type="match status" value="2"/>
</dbReference>
<evidence type="ECO:0000256" key="5">
    <source>
        <dbReference type="ARBA" id="ARBA00022525"/>
    </source>
</evidence>
<dbReference type="Pfam" id="PF00614">
    <property type="entry name" value="PLDc"/>
    <property type="match status" value="1"/>
</dbReference>
<dbReference type="Pfam" id="PF13091">
    <property type="entry name" value="PLDc_2"/>
    <property type="match status" value="1"/>
</dbReference>
<dbReference type="AlphaFoldDB" id="A0A1G5M710"/>
<dbReference type="Proteomes" id="UP000199347">
    <property type="component" value="Unassembled WGS sequence"/>
</dbReference>
<accession>A0A1G5M710</accession>
<evidence type="ECO:0000256" key="7">
    <source>
        <dbReference type="ARBA" id="ARBA00022801"/>
    </source>
</evidence>
<gene>
    <name evidence="12" type="ORF">SAMN03080610_00129</name>
</gene>
<dbReference type="RefSeq" id="WP_170130375.1">
    <property type="nucleotide sequence ID" value="NZ_FMVW01000001.1"/>
</dbReference>
<evidence type="ECO:0000256" key="2">
    <source>
        <dbReference type="ARBA" id="ARBA00003145"/>
    </source>
</evidence>
<evidence type="ECO:0000259" key="11">
    <source>
        <dbReference type="PROSITE" id="PS50035"/>
    </source>
</evidence>
<evidence type="ECO:0000256" key="1">
    <source>
        <dbReference type="ARBA" id="ARBA00000798"/>
    </source>
</evidence>
<dbReference type="GO" id="GO:0004630">
    <property type="term" value="F:phospholipase D activity"/>
    <property type="evidence" value="ECO:0007669"/>
    <property type="project" value="UniProtKB-EC"/>
</dbReference>
<dbReference type="STRING" id="1120955.SAMN03080610_00129"/>
<dbReference type="CDD" id="cd09143">
    <property type="entry name" value="PLDc_vPLD1_2_like_bac_2"/>
    <property type="match status" value="1"/>
</dbReference>
<organism evidence="12 13">
    <name type="scientific">Afifella marina DSM 2698</name>
    <dbReference type="NCBI Taxonomy" id="1120955"/>
    <lineage>
        <taxon>Bacteria</taxon>
        <taxon>Pseudomonadati</taxon>
        <taxon>Pseudomonadota</taxon>
        <taxon>Alphaproteobacteria</taxon>
        <taxon>Hyphomicrobiales</taxon>
        <taxon>Afifellaceae</taxon>
        <taxon>Afifella</taxon>
    </lineage>
</organism>
<dbReference type="InterPro" id="IPR015679">
    <property type="entry name" value="PLipase_D_fam"/>
</dbReference>
<sequence>MPSSSTDIDASNPSVDGKDTNPAASPAADAGKEGRPRDDAGGSEPILQPGHNCWRIDKARRASLLIDGATYFRRLDEALRKAKHSILIIGWDFDASAQLRPDKEGSETLGTLLRSLVEEKETLQVQILIWNLSPVHTPSAALPLIVGADWEEHPRIALHLDNHHPAYGVQHRKIVVIDGVLAFVGGIDLTINRWDTSRHKPEEPARQTVNGNSYDPIHDMMMMVDGPVSRSIAELARGHWEAATEEKAAIPSAENLPGDGRSGAIEDLWPEDLEPDFSDIDIGIARTVPAIEKDREVREIESLTFDALRSARDTIYIENQYLSDDKVGDILEERLAEEDGPEVIAVITRANQGMIEGWFMGGNLNRMIRRMRQCDRHGRFGIYHPVASVDPHLEIMVHAKVLIIDDRLLRVGSSNLNRRSTGLDKECDLAIEAHDEDCRKVIRKLRDRLLAEHLDCTPDTLAQVSAEEGTLVKVIDRLNTGDKRLIDFPEVTTHGAKKLMPGTRLFDPRGPIALFGRIRRKGSPHRRRKSD</sequence>
<evidence type="ECO:0000313" key="12">
    <source>
        <dbReference type="EMBL" id="SCZ20338.1"/>
    </source>
</evidence>
<dbReference type="PROSITE" id="PS50035">
    <property type="entry name" value="PLD"/>
    <property type="match status" value="2"/>
</dbReference>
<evidence type="ECO:0000313" key="13">
    <source>
        <dbReference type="Proteomes" id="UP000199347"/>
    </source>
</evidence>
<comment type="catalytic activity">
    <reaction evidence="1">
        <text>a 1,2-diacyl-sn-glycero-3-phosphocholine + H2O = a 1,2-diacyl-sn-glycero-3-phosphate + choline + H(+)</text>
        <dbReference type="Rhea" id="RHEA:14445"/>
        <dbReference type="ChEBI" id="CHEBI:15354"/>
        <dbReference type="ChEBI" id="CHEBI:15377"/>
        <dbReference type="ChEBI" id="CHEBI:15378"/>
        <dbReference type="ChEBI" id="CHEBI:57643"/>
        <dbReference type="ChEBI" id="CHEBI:58608"/>
        <dbReference type="EC" id="3.1.4.4"/>
    </reaction>
</comment>
<reference evidence="12 13" key="1">
    <citation type="submission" date="2016-10" db="EMBL/GenBank/DDBJ databases">
        <authorList>
            <person name="de Groot N.N."/>
        </authorList>
    </citation>
    <scope>NUCLEOTIDE SEQUENCE [LARGE SCALE GENOMIC DNA]</scope>
    <source>
        <strain evidence="12 13">DSM 2698</strain>
    </source>
</reference>
<feature type="compositionally biased region" description="Basic and acidic residues" evidence="10">
    <location>
        <begin position="30"/>
        <end position="40"/>
    </location>
</feature>
<protein>
    <recommendedName>
        <fullName evidence="4">Phospholipase D</fullName>
    </recommendedName>
    <alternativeName>
        <fullName evidence="9">Choline phosphatase</fullName>
    </alternativeName>
</protein>
<dbReference type="CDD" id="cd09140">
    <property type="entry name" value="PLDc_vPLD1_2_like_bac_1"/>
    <property type="match status" value="1"/>
</dbReference>
<dbReference type="PANTHER" id="PTHR18896:SF76">
    <property type="entry name" value="PHOSPHOLIPASE"/>
    <property type="match status" value="1"/>
</dbReference>
<feature type="domain" description="PLD phosphodiesterase" evidence="11">
    <location>
        <begin position="393"/>
        <end position="420"/>
    </location>
</feature>
<keyword evidence="8" id="KW-0443">Lipid metabolism</keyword>
<evidence type="ECO:0000256" key="6">
    <source>
        <dbReference type="ARBA" id="ARBA00022737"/>
    </source>
</evidence>
<feature type="compositionally biased region" description="Polar residues" evidence="10">
    <location>
        <begin position="1"/>
        <end position="14"/>
    </location>
</feature>
<dbReference type="GO" id="GO:0005576">
    <property type="term" value="C:extracellular region"/>
    <property type="evidence" value="ECO:0007669"/>
    <property type="project" value="UniProtKB-SubCell"/>
</dbReference>
<evidence type="ECO:0000256" key="10">
    <source>
        <dbReference type="SAM" id="MobiDB-lite"/>
    </source>
</evidence>
<keyword evidence="6" id="KW-0677">Repeat</keyword>
<evidence type="ECO:0000256" key="9">
    <source>
        <dbReference type="ARBA" id="ARBA00029594"/>
    </source>
</evidence>
<evidence type="ECO:0000256" key="3">
    <source>
        <dbReference type="ARBA" id="ARBA00004613"/>
    </source>
</evidence>
<keyword evidence="5" id="KW-0964">Secreted</keyword>
<evidence type="ECO:0000256" key="8">
    <source>
        <dbReference type="ARBA" id="ARBA00023098"/>
    </source>
</evidence>
<dbReference type="GO" id="GO:0009395">
    <property type="term" value="P:phospholipid catabolic process"/>
    <property type="evidence" value="ECO:0007669"/>
    <property type="project" value="TreeGrafter"/>
</dbReference>
<dbReference type="InterPro" id="IPR001736">
    <property type="entry name" value="PLipase_D/transphosphatidylase"/>
</dbReference>
<feature type="region of interest" description="Disordered" evidence="10">
    <location>
        <begin position="1"/>
        <end position="50"/>
    </location>
</feature>
<comment type="subcellular location">
    <subcellularLocation>
        <location evidence="3">Secreted</location>
    </subcellularLocation>
</comment>
<comment type="function">
    <text evidence="2">Could be a virulence factor.</text>
</comment>
<dbReference type="Gene3D" id="3.30.870.10">
    <property type="entry name" value="Endonuclease Chain A"/>
    <property type="match status" value="2"/>
</dbReference>
<dbReference type="InterPro" id="IPR025202">
    <property type="entry name" value="PLD-like_dom"/>
</dbReference>
<dbReference type="PANTHER" id="PTHR18896">
    <property type="entry name" value="PHOSPHOLIPASE D"/>
    <property type="match status" value="1"/>
</dbReference>
<name>A0A1G5M710_AFIMA</name>
<feature type="domain" description="PLD phosphodiesterase" evidence="11">
    <location>
        <begin position="166"/>
        <end position="193"/>
    </location>
</feature>
<dbReference type="EMBL" id="FMVW01000001">
    <property type="protein sequence ID" value="SCZ20338.1"/>
    <property type="molecule type" value="Genomic_DNA"/>
</dbReference>
<keyword evidence="7" id="KW-0378">Hydrolase</keyword>
<evidence type="ECO:0000256" key="4">
    <source>
        <dbReference type="ARBA" id="ARBA00018392"/>
    </source>
</evidence>